<reference evidence="2" key="1">
    <citation type="submission" date="2022-11" db="UniProtKB">
        <authorList>
            <consortium name="WormBaseParasite"/>
        </authorList>
    </citation>
    <scope>IDENTIFICATION</scope>
</reference>
<sequence>MKLLTIFFILWAPSLIYGQNETRRCGLPENITHYPDFAQEEIKSVWKNYVPGTKCDKELLIMDDILTVLDMFDTEVPGGLSSIATTKQQTTNTASIPESTTTHEPEATTTNFEQSVSETVLNTAAPTPDTPEAFDKFTNNATETSVSLSFASSVTAPISAFSTTDSLDNQPNPTQKNFAQPPDDAYDDDDIERVPLYEMETKFPFLEGASKKVVKAFYNVVNDPNIPSEGLRQELIHILAVSYLNDDQLQQFNSWSTARRKRIAAREKQLRGLSFRAQDSLKRLALMDSSRQKDAVEKLPSTLKRELRNHARKLVAQRRT</sequence>
<proteinExistence type="predicted"/>
<evidence type="ECO:0000313" key="2">
    <source>
        <dbReference type="WBParaSite" id="JU765_v2.g13220.t1"/>
    </source>
</evidence>
<dbReference type="WBParaSite" id="JU765_v2.g13220.t1">
    <property type="protein sequence ID" value="JU765_v2.g13220.t1"/>
    <property type="gene ID" value="JU765_v2.g13220"/>
</dbReference>
<dbReference type="Proteomes" id="UP000887576">
    <property type="component" value="Unplaced"/>
</dbReference>
<organism evidence="1 2">
    <name type="scientific">Panagrolaimus sp. JU765</name>
    <dbReference type="NCBI Taxonomy" id="591449"/>
    <lineage>
        <taxon>Eukaryota</taxon>
        <taxon>Metazoa</taxon>
        <taxon>Ecdysozoa</taxon>
        <taxon>Nematoda</taxon>
        <taxon>Chromadorea</taxon>
        <taxon>Rhabditida</taxon>
        <taxon>Tylenchina</taxon>
        <taxon>Panagrolaimomorpha</taxon>
        <taxon>Panagrolaimoidea</taxon>
        <taxon>Panagrolaimidae</taxon>
        <taxon>Panagrolaimus</taxon>
    </lineage>
</organism>
<name>A0AC34Q5V4_9BILA</name>
<evidence type="ECO:0000313" key="1">
    <source>
        <dbReference type="Proteomes" id="UP000887576"/>
    </source>
</evidence>
<protein>
    <submittedName>
        <fullName evidence="2">Uncharacterized protein</fullName>
    </submittedName>
</protein>
<accession>A0AC34Q5V4</accession>